<dbReference type="AlphaFoldDB" id="A0A1W1EKH0"/>
<dbReference type="EMBL" id="FRYL01000038">
    <property type="protein sequence ID" value="SHO81354.1"/>
    <property type="molecule type" value="Genomic_DNA"/>
</dbReference>
<name>A0A1W1EKH0_9ZZZZ</name>
<proteinExistence type="predicted"/>
<reference evidence="1" key="1">
    <citation type="submission" date="2016-10" db="EMBL/GenBank/DDBJ databases">
        <authorList>
            <person name="de Groot N.N."/>
        </authorList>
    </citation>
    <scope>NUCLEOTIDE SEQUENCE</scope>
</reference>
<organism evidence="1">
    <name type="scientific">hydrothermal vent metagenome</name>
    <dbReference type="NCBI Taxonomy" id="652676"/>
    <lineage>
        <taxon>unclassified sequences</taxon>
        <taxon>metagenomes</taxon>
        <taxon>ecological metagenomes</taxon>
    </lineage>
</organism>
<protein>
    <submittedName>
        <fullName evidence="1">Uncharacterized protein</fullName>
    </submittedName>
</protein>
<gene>
    <name evidence="1" type="ORF">MNB_SV-15-920</name>
</gene>
<evidence type="ECO:0000313" key="1">
    <source>
        <dbReference type="EMBL" id="SHO81354.1"/>
    </source>
</evidence>
<accession>A0A1W1EKH0</accession>
<sequence length="114" mass="13406">MFLRLIAFLLVTTFILDARTTVEVREGSGIPIVDSTNVYGKFNSRYKSRFPYVCYSKRIKVIDDGEMYVKYKGCERTDDKCYKFGKEHFGKYPNDYKASQALRRCINSRPRFVD</sequence>